<proteinExistence type="predicted"/>
<evidence type="ECO:0000313" key="2">
    <source>
        <dbReference type="Proteomes" id="UP001155059"/>
    </source>
</evidence>
<accession>A0A9X1Z051</accession>
<organism evidence="1 2">
    <name type="scientific">Pseudomonas morbosilactucae</name>
    <dbReference type="NCBI Taxonomy" id="2938197"/>
    <lineage>
        <taxon>Bacteria</taxon>
        <taxon>Pseudomonadati</taxon>
        <taxon>Pseudomonadota</taxon>
        <taxon>Gammaproteobacteria</taxon>
        <taxon>Pseudomonadales</taxon>
        <taxon>Pseudomonadaceae</taxon>
        <taxon>Pseudomonas</taxon>
    </lineage>
</organism>
<dbReference type="EMBL" id="JALQCW010000070">
    <property type="protein sequence ID" value="MCK9800804.1"/>
    <property type="molecule type" value="Genomic_DNA"/>
</dbReference>
<protein>
    <submittedName>
        <fullName evidence="1">Uncharacterized protein</fullName>
    </submittedName>
</protein>
<name>A0A9X1Z051_9PSED</name>
<reference evidence="1 2" key="2">
    <citation type="journal article" date="2023" name="Plant Pathol.">
        <title>Dismantling and reorganizing Pseudomonas marginalis sensu#lato.</title>
        <authorList>
            <person name="Sawada H."/>
            <person name="Fujikawa T."/>
            <person name="Satou M."/>
        </authorList>
    </citation>
    <scope>NUCLEOTIDE SEQUENCE [LARGE SCALE GENOMIC DNA]</scope>
    <source>
        <strain evidence="1 2">MAFF 302030</strain>
    </source>
</reference>
<dbReference type="Proteomes" id="UP001155059">
    <property type="component" value="Unassembled WGS sequence"/>
</dbReference>
<dbReference type="SUPFAM" id="SSF144020">
    <property type="entry name" value="FdhE-like"/>
    <property type="match status" value="1"/>
</dbReference>
<comment type="caution">
    <text evidence="1">The sequence shown here is derived from an EMBL/GenBank/DDBJ whole genome shotgun (WGS) entry which is preliminary data.</text>
</comment>
<reference evidence="1 2" key="1">
    <citation type="journal article" date="2022" name="Int. J. Syst. Evol. Microbiol.">
        <title>Pseudomonas aegrilactucae sp. nov. and Pseudomonas morbosilactucae sp. nov., pathogens causing bacterial rot of lettuce in Japan.</title>
        <authorList>
            <person name="Sawada H."/>
            <person name="Fujikawa T."/>
            <person name="Satou M."/>
        </authorList>
    </citation>
    <scope>NUCLEOTIDE SEQUENCE [LARGE SCALE GENOMIC DNA]</scope>
    <source>
        <strain evidence="1 2">MAFF 302030</strain>
    </source>
</reference>
<dbReference type="InterPro" id="IPR024064">
    <property type="entry name" value="FdhE-like_sf"/>
</dbReference>
<evidence type="ECO:0000313" key="1">
    <source>
        <dbReference type="EMBL" id="MCK9800804.1"/>
    </source>
</evidence>
<sequence>MHCPTCGEYGDLAVFSVKQTKAQVIACTECDSLWKTADMTAIGETFLDVADYLREQHLAPDWSALTLLRRI</sequence>
<gene>
    <name evidence="1" type="ORF">M1B34_24765</name>
</gene>
<dbReference type="AlphaFoldDB" id="A0A9X1Z051"/>
<dbReference type="RefSeq" id="WP_268266486.1">
    <property type="nucleotide sequence ID" value="NZ_JALQCW010000070.1"/>
</dbReference>